<dbReference type="EMBL" id="DS716525">
    <property type="protein sequence ID" value="EEC06246.1"/>
    <property type="molecule type" value="Genomic_DNA"/>
</dbReference>
<dbReference type="VEuPathDB" id="VectorBase:ISCP_025176"/>
<keyword evidence="4" id="KW-1185">Reference proteome</keyword>
<dbReference type="Proteomes" id="UP000001555">
    <property type="component" value="Unassembled WGS sequence"/>
</dbReference>
<evidence type="ECO:0000313" key="4">
    <source>
        <dbReference type="Proteomes" id="UP000001555"/>
    </source>
</evidence>
<dbReference type="STRING" id="6945.B7PI24"/>
<dbReference type="EMBL" id="ABJB010090055">
    <property type="status" value="NOT_ANNOTATED_CDS"/>
    <property type="molecule type" value="Genomic_DNA"/>
</dbReference>
<reference evidence="3" key="2">
    <citation type="submission" date="2020-05" db="UniProtKB">
        <authorList>
            <consortium name="EnsemblMetazoa"/>
        </authorList>
    </citation>
    <scope>IDENTIFICATION</scope>
    <source>
        <strain evidence="3">wikel</strain>
    </source>
</reference>
<feature type="domain" description="PH" evidence="1">
    <location>
        <begin position="84"/>
        <end position="174"/>
    </location>
</feature>
<gene>
    <name evidence="2" type="ORF">IscW_ISCW004007</name>
</gene>
<dbReference type="InParanoid" id="B7PI24"/>
<name>B7PI24_IXOSC</name>
<dbReference type="PaxDb" id="6945-B7PI24"/>
<evidence type="ECO:0000313" key="2">
    <source>
        <dbReference type="EMBL" id="EEC06246.1"/>
    </source>
</evidence>
<dbReference type="EMBL" id="ABJB010564458">
    <property type="status" value="NOT_ANNOTATED_CDS"/>
    <property type="molecule type" value="Genomic_DNA"/>
</dbReference>
<evidence type="ECO:0000259" key="1">
    <source>
        <dbReference type="PROSITE" id="PS50003"/>
    </source>
</evidence>
<organism>
    <name type="scientific">Ixodes scapularis</name>
    <name type="common">Black-legged tick</name>
    <name type="synonym">Deer tick</name>
    <dbReference type="NCBI Taxonomy" id="6945"/>
    <lineage>
        <taxon>Eukaryota</taxon>
        <taxon>Metazoa</taxon>
        <taxon>Ecdysozoa</taxon>
        <taxon>Arthropoda</taxon>
        <taxon>Chelicerata</taxon>
        <taxon>Arachnida</taxon>
        <taxon>Acari</taxon>
        <taxon>Parasitiformes</taxon>
        <taxon>Ixodida</taxon>
        <taxon>Ixodoidea</taxon>
        <taxon>Ixodidae</taxon>
        <taxon>Ixodinae</taxon>
        <taxon>Ixodes</taxon>
    </lineage>
</organism>
<dbReference type="EMBL" id="ABJB010068368">
    <property type="status" value="NOT_ANNOTATED_CDS"/>
    <property type="molecule type" value="Genomic_DNA"/>
</dbReference>
<dbReference type="EnsemblMetazoa" id="ISCW004007-RA">
    <property type="protein sequence ID" value="ISCW004007-PA"/>
    <property type="gene ID" value="ISCW004007"/>
</dbReference>
<dbReference type="AlphaFoldDB" id="B7PI24"/>
<dbReference type="Gene3D" id="2.30.29.30">
    <property type="entry name" value="Pleckstrin-homology domain (PH domain)/Phosphotyrosine-binding domain (PTB)"/>
    <property type="match status" value="1"/>
</dbReference>
<dbReference type="SMART" id="SM00233">
    <property type="entry name" value="PH"/>
    <property type="match status" value="1"/>
</dbReference>
<dbReference type="OrthoDB" id="6510318at2759"/>
<dbReference type="InterPro" id="IPR001849">
    <property type="entry name" value="PH_domain"/>
</dbReference>
<dbReference type="EMBL" id="ABJB010950813">
    <property type="status" value="NOT_ANNOTATED_CDS"/>
    <property type="molecule type" value="Genomic_DNA"/>
</dbReference>
<reference evidence="2 4" key="1">
    <citation type="submission" date="2008-03" db="EMBL/GenBank/DDBJ databases">
        <title>Annotation of Ixodes scapularis.</title>
        <authorList>
            <consortium name="Ixodes scapularis Genome Project Consortium"/>
            <person name="Caler E."/>
            <person name="Hannick L.I."/>
            <person name="Bidwell S."/>
            <person name="Joardar V."/>
            <person name="Thiagarajan M."/>
            <person name="Amedeo P."/>
            <person name="Galinsky K.J."/>
            <person name="Schobel S."/>
            <person name="Inman J."/>
            <person name="Hostetler J."/>
            <person name="Miller J."/>
            <person name="Hammond M."/>
            <person name="Megy K."/>
            <person name="Lawson D."/>
            <person name="Kodira C."/>
            <person name="Sutton G."/>
            <person name="Meyer J."/>
            <person name="Hill C.A."/>
            <person name="Birren B."/>
            <person name="Nene V."/>
            <person name="Collins F."/>
            <person name="Alarcon-Chaidez F."/>
            <person name="Wikel S."/>
            <person name="Strausberg R."/>
        </authorList>
    </citation>
    <scope>NUCLEOTIDE SEQUENCE [LARGE SCALE GENOMIC DNA]</scope>
    <source>
        <strain evidence="4">Wikel</strain>
        <strain evidence="2">Wikel colony</strain>
    </source>
</reference>
<dbReference type="InterPro" id="IPR011993">
    <property type="entry name" value="PH-like_dom_sf"/>
</dbReference>
<dbReference type="EMBL" id="ABJB010113961">
    <property type="status" value="NOT_ANNOTATED_CDS"/>
    <property type="molecule type" value="Genomic_DNA"/>
</dbReference>
<dbReference type="SUPFAM" id="SSF50729">
    <property type="entry name" value="PH domain-like"/>
    <property type="match status" value="1"/>
</dbReference>
<dbReference type="PROSITE" id="PS50003">
    <property type="entry name" value="PH_DOMAIN"/>
    <property type="match status" value="1"/>
</dbReference>
<dbReference type="VEuPathDB" id="VectorBase:ISCW004007"/>
<protein>
    <recommendedName>
        <fullName evidence="1">PH domain-containing protein</fullName>
    </recommendedName>
</protein>
<sequence>MLSGVQSSELVGAVMLEAVSVSRVVEAGAEHAFKVVKSPGTTSNAIYFAADDEEAASRQEPSRGASYMDTVVSQLHAPCGSLVEPDCQGYLCKLSQQWKSWKKRFLVLKDACLYFYKDRNAPVAIGAFLLHGYRVQSCSMSGKKNTFEAIPPEPLMRHLHFLADTENEKKRWLA</sequence>
<dbReference type="HOGENOM" id="CLU_1541812_0_0_1"/>
<dbReference type="Pfam" id="PF00169">
    <property type="entry name" value="PH"/>
    <property type="match status" value="1"/>
</dbReference>
<dbReference type="PANTHER" id="PTHR47644:SF1">
    <property type="entry name" value="PDZ DOMAIN-CONTAINING PROTEIN"/>
    <property type="match status" value="1"/>
</dbReference>
<accession>B7PI24</accession>
<proteinExistence type="predicted"/>
<dbReference type="VEuPathDB" id="VectorBase:ISCI004007"/>
<evidence type="ECO:0000313" key="3">
    <source>
        <dbReference type="EnsemblMetazoa" id="ISCW004007-PA"/>
    </source>
</evidence>
<dbReference type="PANTHER" id="PTHR47644">
    <property type="entry name" value="AGAP008221-PA"/>
    <property type="match status" value="1"/>
</dbReference>